<sequence length="28" mass="3391">MHAMTCNIDMYIREIIIHLQLLYTLTCH</sequence>
<protein>
    <submittedName>
        <fullName evidence="1">Uncharacterized protein</fullName>
    </submittedName>
</protein>
<reference evidence="1" key="1">
    <citation type="submission" date="2014-11" db="EMBL/GenBank/DDBJ databases">
        <authorList>
            <person name="Amaro Gonzalez C."/>
        </authorList>
    </citation>
    <scope>NUCLEOTIDE SEQUENCE</scope>
</reference>
<proteinExistence type="predicted"/>
<accession>A0A0E9UXS2</accession>
<reference evidence="1" key="2">
    <citation type="journal article" date="2015" name="Fish Shellfish Immunol.">
        <title>Early steps in the European eel (Anguilla anguilla)-Vibrio vulnificus interaction in the gills: Role of the RtxA13 toxin.</title>
        <authorList>
            <person name="Callol A."/>
            <person name="Pajuelo D."/>
            <person name="Ebbesson L."/>
            <person name="Teles M."/>
            <person name="MacKenzie S."/>
            <person name="Amaro C."/>
        </authorList>
    </citation>
    <scope>NUCLEOTIDE SEQUENCE</scope>
</reference>
<evidence type="ECO:0000313" key="1">
    <source>
        <dbReference type="EMBL" id="JAH70551.1"/>
    </source>
</evidence>
<organism evidence="1">
    <name type="scientific">Anguilla anguilla</name>
    <name type="common">European freshwater eel</name>
    <name type="synonym">Muraena anguilla</name>
    <dbReference type="NCBI Taxonomy" id="7936"/>
    <lineage>
        <taxon>Eukaryota</taxon>
        <taxon>Metazoa</taxon>
        <taxon>Chordata</taxon>
        <taxon>Craniata</taxon>
        <taxon>Vertebrata</taxon>
        <taxon>Euteleostomi</taxon>
        <taxon>Actinopterygii</taxon>
        <taxon>Neopterygii</taxon>
        <taxon>Teleostei</taxon>
        <taxon>Anguilliformes</taxon>
        <taxon>Anguillidae</taxon>
        <taxon>Anguilla</taxon>
    </lineage>
</organism>
<name>A0A0E9UXS2_ANGAN</name>
<dbReference type="EMBL" id="GBXM01038026">
    <property type="protein sequence ID" value="JAH70551.1"/>
    <property type="molecule type" value="Transcribed_RNA"/>
</dbReference>
<dbReference type="AlphaFoldDB" id="A0A0E9UXS2"/>